<accession>A0A2A4AIX4</accession>
<dbReference type="PANTHER" id="PTHR39087">
    <property type="entry name" value="UPF0104 MEMBRANE PROTEIN MJ1595"/>
    <property type="match status" value="1"/>
</dbReference>
<keyword evidence="4 6" id="KW-1133">Transmembrane helix</keyword>
<protein>
    <submittedName>
        <fullName evidence="7">Lysylphosphatidylglycerol synthetase family protein</fullName>
    </submittedName>
</protein>
<comment type="subcellular location">
    <subcellularLocation>
        <location evidence="1">Cell membrane</location>
        <topology evidence="1">Multi-pass membrane protein</topology>
    </subcellularLocation>
</comment>
<dbReference type="EMBL" id="NWBP01000025">
    <property type="protein sequence ID" value="PCC82439.1"/>
    <property type="molecule type" value="Genomic_DNA"/>
</dbReference>
<evidence type="ECO:0000256" key="5">
    <source>
        <dbReference type="ARBA" id="ARBA00023136"/>
    </source>
</evidence>
<reference evidence="7 8" key="1">
    <citation type="submission" date="2017-09" db="EMBL/GenBank/DDBJ databases">
        <title>Draft Genome Sequence of Corynebacterium accolens AH4003.</title>
        <authorList>
            <person name="Chen Y."/>
            <person name="Oosthuysen W.F."/>
            <person name="Kelley S."/>
            <person name="Horswill A."/>
        </authorList>
    </citation>
    <scope>NUCLEOTIDE SEQUENCE [LARGE SCALE GENOMIC DNA]</scope>
    <source>
        <strain evidence="7 8">AH4003</strain>
    </source>
</reference>
<dbReference type="AlphaFoldDB" id="A0A2A4AIX4"/>
<evidence type="ECO:0000256" key="3">
    <source>
        <dbReference type="ARBA" id="ARBA00022692"/>
    </source>
</evidence>
<name>A0A2A4AIX4_9CORY</name>
<gene>
    <name evidence="7" type="ORF">COM45_09065</name>
</gene>
<feature type="transmembrane region" description="Helical" evidence="6">
    <location>
        <begin position="42"/>
        <end position="66"/>
    </location>
</feature>
<evidence type="ECO:0000313" key="7">
    <source>
        <dbReference type="EMBL" id="PCC82439.1"/>
    </source>
</evidence>
<evidence type="ECO:0000313" key="8">
    <source>
        <dbReference type="Proteomes" id="UP000218690"/>
    </source>
</evidence>
<evidence type="ECO:0000256" key="4">
    <source>
        <dbReference type="ARBA" id="ARBA00022989"/>
    </source>
</evidence>
<feature type="transmembrane region" description="Helical" evidence="6">
    <location>
        <begin position="148"/>
        <end position="169"/>
    </location>
</feature>
<sequence>MKKNWLTWIVSLLILIALGWFFRGHLSFIAEGLTRLRHAEPLPVVLVVLFAFGSIAGMAEVMRLLIKAGKIEVPLRETYAITLASNSWSTTLPAGPAFAAILTFQVQRGWGASVALCSYFLFLSSIISSMFLALIGVAGVFFLNADMALGSLLTTIVLMLAAMGAIFWITSHPATIQRWLNHQRVLKGAKLARVRKEVNNLDEVHLSRGPFAVICISSLLHRLCDMLALWASVWAITGEIPWLRAAEDHTTMAGIALAFLAAKLAGSAQVTPGGLGTVEAALIAPLVATGLTAAHATSAAIIYRLISFALVTIIGWVIYFVHYASKGLTYQALNRKDT</sequence>
<feature type="transmembrane region" description="Helical" evidence="6">
    <location>
        <begin position="116"/>
        <end position="142"/>
    </location>
</feature>
<comment type="caution">
    <text evidence="7">The sequence shown here is derived from an EMBL/GenBank/DDBJ whole genome shotgun (WGS) entry which is preliminary data.</text>
</comment>
<organism evidence="7 8">
    <name type="scientific">Corynebacterium accolens</name>
    <dbReference type="NCBI Taxonomy" id="38284"/>
    <lineage>
        <taxon>Bacteria</taxon>
        <taxon>Bacillati</taxon>
        <taxon>Actinomycetota</taxon>
        <taxon>Actinomycetes</taxon>
        <taxon>Mycobacteriales</taxon>
        <taxon>Corynebacteriaceae</taxon>
        <taxon>Corynebacterium</taxon>
    </lineage>
</organism>
<dbReference type="GO" id="GO:0005886">
    <property type="term" value="C:plasma membrane"/>
    <property type="evidence" value="ECO:0007669"/>
    <property type="project" value="UniProtKB-SubCell"/>
</dbReference>
<dbReference type="PANTHER" id="PTHR39087:SF2">
    <property type="entry name" value="UPF0104 MEMBRANE PROTEIN MJ1595"/>
    <property type="match status" value="1"/>
</dbReference>
<feature type="transmembrane region" description="Helical" evidence="6">
    <location>
        <begin position="301"/>
        <end position="321"/>
    </location>
</feature>
<feature type="transmembrane region" description="Helical" evidence="6">
    <location>
        <begin position="5"/>
        <end position="22"/>
    </location>
</feature>
<dbReference type="InterPro" id="IPR022791">
    <property type="entry name" value="L-PG_synthase/AglD"/>
</dbReference>
<keyword evidence="2" id="KW-1003">Cell membrane</keyword>
<keyword evidence="3 6" id="KW-0812">Transmembrane</keyword>
<dbReference type="Proteomes" id="UP000218690">
    <property type="component" value="Unassembled WGS sequence"/>
</dbReference>
<evidence type="ECO:0000256" key="2">
    <source>
        <dbReference type="ARBA" id="ARBA00022475"/>
    </source>
</evidence>
<dbReference type="Pfam" id="PF03706">
    <property type="entry name" value="LPG_synthase_TM"/>
    <property type="match status" value="1"/>
</dbReference>
<keyword evidence="5 6" id="KW-0472">Membrane</keyword>
<evidence type="ECO:0000256" key="6">
    <source>
        <dbReference type="SAM" id="Phobius"/>
    </source>
</evidence>
<proteinExistence type="predicted"/>
<evidence type="ECO:0000256" key="1">
    <source>
        <dbReference type="ARBA" id="ARBA00004651"/>
    </source>
</evidence>